<dbReference type="InterPro" id="IPR057736">
    <property type="entry name" value="SAF_PseI/NeuA/NeuB"/>
</dbReference>
<dbReference type="InterPro" id="IPR051690">
    <property type="entry name" value="PseI-like"/>
</dbReference>
<reference evidence="2" key="2">
    <citation type="submission" date="2020-09" db="EMBL/GenBank/DDBJ databases">
        <authorList>
            <person name="Sun Q."/>
            <person name="Zhou Y."/>
        </authorList>
    </citation>
    <scope>NUCLEOTIDE SEQUENCE</scope>
    <source>
        <strain evidence="2">CGMCC 1.12214</strain>
    </source>
</reference>
<dbReference type="Gene3D" id="3.20.20.70">
    <property type="entry name" value="Aldolase class I"/>
    <property type="match status" value="1"/>
</dbReference>
<dbReference type="CDD" id="cd11615">
    <property type="entry name" value="SAF_NeuB_like"/>
    <property type="match status" value="1"/>
</dbReference>
<dbReference type="SUPFAM" id="SSF51269">
    <property type="entry name" value="AFP III-like domain"/>
    <property type="match status" value="1"/>
</dbReference>
<gene>
    <name evidence="2" type="ORF">GCM10007036_15550</name>
</gene>
<dbReference type="Proteomes" id="UP000603912">
    <property type="component" value="Unassembled WGS sequence"/>
</dbReference>
<dbReference type="InterPro" id="IPR013785">
    <property type="entry name" value="Aldolase_TIM"/>
</dbReference>
<dbReference type="EMBL" id="BMES01000001">
    <property type="protein sequence ID" value="GGH15502.1"/>
    <property type="molecule type" value="Genomic_DNA"/>
</dbReference>
<dbReference type="RefSeq" id="WP_188517076.1">
    <property type="nucleotide sequence ID" value="NZ_BMES01000001.1"/>
</dbReference>
<dbReference type="InterPro" id="IPR013974">
    <property type="entry name" value="SAF"/>
</dbReference>
<organism evidence="2 3">
    <name type="scientific">Alsobacter metallidurans</name>
    <dbReference type="NCBI Taxonomy" id="340221"/>
    <lineage>
        <taxon>Bacteria</taxon>
        <taxon>Pseudomonadati</taxon>
        <taxon>Pseudomonadota</taxon>
        <taxon>Alphaproteobacteria</taxon>
        <taxon>Hyphomicrobiales</taxon>
        <taxon>Alsobacteraceae</taxon>
        <taxon>Alsobacter</taxon>
    </lineage>
</organism>
<name>A0A917I535_9HYPH</name>
<dbReference type="PANTHER" id="PTHR42966">
    <property type="entry name" value="N-ACETYLNEURAMINATE SYNTHASE"/>
    <property type="match status" value="1"/>
</dbReference>
<dbReference type="SMART" id="SM00858">
    <property type="entry name" value="SAF"/>
    <property type="match status" value="1"/>
</dbReference>
<dbReference type="InterPro" id="IPR006190">
    <property type="entry name" value="SAF_AFP_Neu5Ac"/>
</dbReference>
<dbReference type="PROSITE" id="PS50844">
    <property type="entry name" value="AFP_LIKE"/>
    <property type="match status" value="1"/>
</dbReference>
<sequence length="343" mass="36772">MTTRWPVGQGKRLIIGEVGLAHEGSLGSAQSFIDLIADAGCDAVKFQTHIAEAESTPEEKFRVPLSGQDGTRYDYWTRTAFTEAQWRSLVERTHAKGIAFISSPFSEEAVDLLARVGADALKIASGEVSNLPLLERAAATGLPVILSSGMSPQAELDRAVNVLKSGGAAVSILQCTSAYPCPPEKLGLNVLAEMRERYGVPVGLSDHSGDIFAGLAAVTLGADVLEVHVCFSKDMYGPDVKASLTREQLHDLVRGVAFIDRALSNPVNKDDQAQALDPLRKLFTKSVVAGRELPAGAVLDRAALAFKKPGIGIPVSDYERLLGKRLARPVPKDHFFADGDFDH</sequence>
<accession>A0A917I535</accession>
<dbReference type="SUPFAM" id="SSF51569">
    <property type="entry name" value="Aldolase"/>
    <property type="match status" value="1"/>
</dbReference>
<dbReference type="GO" id="GO:0016051">
    <property type="term" value="P:carbohydrate biosynthetic process"/>
    <property type="evidence" value="ECO:0007669"/>
    <property type="project" value="InterPro"/>
</dbReference>
<dbReference type="AlphaFoldDB" id="A0A917I535"/>
<dbReference type="GO" id="GO:0047444">
    <property type="term" value="F:N-acylneuraminate-9-phosphate synthase activity"/>
    <property type="evidence" value="ECO:0007669"/>
    <property type="project" value="TreeGrafter"/>
</dbReference>
<dbReference type="InterPro" id="IPR013132">
    <property type="entry name" value="PseI/NeuA/B-like_N"/>
</dbReference>
<proteinExistence type="predicted"/>
<keyword evidence="3" id="KW-1185">Reference proteome</keyword>
<reference evidence="2" key="1">
    <citation type="journal article" date="2014" name="Int. J. Syst. Evol. Microbiol.">
        <title>Complete genome sequence of Corynebacterium casei LMG S-19264T (=DSM 44701T), isolated from a smear-ripened cheese.</title>
        <authorList>
            <consortium name="US DOE Joint Genome Institute (JGI-PGF)"/>
            <person name="Walter F."/>
            <person name="Albersmeier A."/>
            <person name="Kalinowski J."/>
            <person name="Ruckert C."/>
        </authorList>
    </citation>
    <scope>NUCLEOTIDE SEQUENCE</scope>
    <source>
        <strain evidence="2">CGMCC 1.12214</strain>
    </source>
</reference>
<dbReference type="Pfam" id="PF08666">
    <property type="entry name" value="SAF"/>
    <property type="match status" value="1"/>
</dbReference>
<evidence type="ECO:0000259" key="1">
    <source>
        <dbReference type="PROSITE" id="PS50844"/>
    </source>
</evidence>
<evidence type="ECO:0000313" key="3">
    <source>
        <dbReference type="Proteomes" id="UP000603912"/>
    </source>
</evidence>
<dbReference type="InterPro" id="IPR036732">
    <property type="entry name" value="AFP_Neu5c_C_sf"/>
</dbReference>
<feature type="domain" description="AFP-like" evidence="1">
    <location>
        <begin position="286"/>
        <end position="343"/>
    </location>
</feature>
<evidence type="ECO:0000313" key="2">
    <source>
        <dbReference type="EMBL" id="GGH15502.1"/>
    </source>
</evidence>
<protein>
    <submittedName>
        <fullName evidence="2">N-acetylneuraminate synthase</fullName>
    </submittedName>
</protein>
<dbReference type="Gene3D" id="3.90.1210.10">
    <property type="entry name" value="Antifreeze-like/N-acetylneuraminic acid synthase C-terminal domain"/>
    <property type="match status" value="1"/>
</dbReference>
<dbReference type="PANTHER" id="PTHR42966:SF1">
    <property type="entry name" value="SIALIC ACID SYNTHASE"/>
    <property type="match status" value="1"/>
</dbReference>
<comment type="caution">
    <text evidence="2">The sequence shown here is derived from an EMBL/GenBank/DDBJ whole genome shotgun (WGS) entry which is preliminary data.</text>
</comment>
<dbReference type="Pfam" id="PF03102">
    <property type="entry name" value="NeuB"/>
    <property type="match status" value="1"/>
</dbReference>